<dbReference type="Proteomes" id="UP001499884">
    <property type="component" value="Unassembled WGS sequence"/>
</dbReference>
<feature type="domain" description="HTH luxR-type" evidence="2">
    <location>
        <begin position="297"/>
        <end position="354"/>
    </location>
</feature>
<evidence type="ECO:0000259" key="2">
    <source>
        <dbReference type="SMART" id="SM00421"/>
    </source>
</evidence>
<dbReference type="SMART" id="SM00421">
    <property type="entry name" value="HTH_LUXR"/>
    <property type="match status" value="1"/>
</dbReference>
<evidence type="ECO:0000256" key="1">
    <source>
        <dbReference type="SAM" id="MobiDB-lite"/>
    </source>
</evidence>
<feature type="compositionally biased region" description="Low complexity" evidence="1">
    <location>
        <begin position="16"/>
        <end position="28"/>
    </location>
</feature>
<dbReference type="InterPro" id="IPR000792">
    <property type="entry name" value="Tscrpt_reg_LuxR_C"/>
</dbReference>
<dbReference type="InterPro" id="IPR036388">
    <property type="entry name" value="WH-like_DNA-bd_sf"/>
</dbReference>
<gene>
    <name evidence="3" type="ORF">GCM10023082_16010</name>
</gene>
<dbReference type="SUPFAM" id="SSF46894">
    <property type="entry name" value="C-terminal effector domain of the bipartite response regulators"/>
    <property type="match status" value="1"/>
</dbReference>
<dbReference type="PANTHER" id="PTHR34293:SF1">
    <property type="entry name" value="HTH-TYPE TRANSCRIPTIONAL REGULATOR TRMBL2"/>
    <property type="match status" value="1"/>
</dbReference>
<dbReference type="EMBL" id="BAABEP010000006">
    <property type="protein sequence ID" value="GAA3719311.1"/>
    <property type="molecule type" value="Genomic_DNA"/>
</dbReference>
<organism evidence="3 4">
    <name type="scientific">Streptomyces tremellae</name>
    <dbReference type="NCBI Taxonomy" id="1124239"/>
    <lineage>
        <taxon>Bacteria</taxon>
        <taxon>Bacillati</taxon>
        <taxon>Actinomycetota</taxon>
        <taxon>Actinomycetes</taxon>
        <taxon>Kitasatosporales</taxon>
        <taxon>Streptomycetaceae</taxon>
        <taxon>Streptomyces</taxon>
    </lineage>
</organism>
<proteinExistence type="predicted"/>
<evidence type="ECO:0000313" key="3">
    <source>
        <dbReference type="EMBL" id="GAA3719311.1"/>
    </source>
</evidence>
<protein>
    <recommendedName>
        <fullName evidence="2">HTH luxR-type domain-containing protein</fullName>
    </recommendedName>
</protein>
<dbReference type="Gene3D" id="1.10.10.10">
    <property type="entry name" value="Winged helix-like DNA-binding domain superfamily/Winged helix DNA-binding domain"/>
    <property type="match status" value="1"/>
</dbReference>
<feature type="region of interest" description="Disordered" evidence="1">
    <location>
        <begin position="16"/>
        <end position="44"/>
    </location>
</feature>
<comment type="caution">
    <text evidence="3">The sequence shown here is derived from an EMBL/GenBank/DDBJ whole genome shotgun (WGS) entry which is preliminary data.</text>
</comment>
<name>A0ABP7EJL4_9ACTN</name>
<dbReference type="InterPro" id="IPR016032">
    <property type="entry name" value="Sig_transdc_resp-reg_C-effctor"/>
</dbReference>
<reference evidence="4" key="1">
    <citation type="journal article" date="2019" name="Int. J. Syst. Evol. Microbiol.">
        <title>The Global Catalogue of Microorganisms (GCM) 10K type strain sequencing project: providing services to taxonomists for standard genome sequencing and annotation.</title>
        <authorList>
            <consortium name="The Broad Institute Genomics Platform"/>
            <consortium name="The Broad Institute Genome Sequencing Center for Infectious Disease"/>
            <person name="Wu L."/>
            <person name="Ma J."/>
        </authorList>
    </citation>
    <scope>NUCLEOTIDE SEQUENCE [LARGE SCALE GENOMIC DNA]</scope>
    <source>
        <strain evidence="4">JCM 30846</strain>
    </source>
</reference>
<sequence>MESLLDTVRVSLASPPAAQAPRVRAAKPSPCTVSDEESSARPSDPAPCLYAHLLAEGPLQREQMIADLRLPPAIVDQGLRKLQSMQLAEYCTTMRAYRAVPPDVAQLSLSQPLQEEILRRNREIAQVHTELSPYAEAFGEHHRLLRREQSIVRHRNPATAARLLTEAIGVTTSQVLVMQPLGAEETAPESVLPDELLAAGNRLRLLLPHTARTRTALRPRLQGAQDAGADIRTAGYLLDSLILVDGYAALVPDPTAPPGTTATTVVYEPSLLALLHKVFDNSWQSATDFDGDSSGYGEALDEMRAAILELLATGLKDEVVARRIGMSARTFRRHMSSLMEELHAISRFQAGVAAAQAGLVSAEARGDARSV</sequence>
<accession>A0ABP7EJL4</accession>
<dbReference type="PANTHER" id="PTHR34293">
    <property type="entry name" value="HTH-TYPE TRANSCRIPTIONAL REGULATOR TRMBL2"/>
    <property type="match status" value="1"/>
</dbReference>
<keyword evidence="4" id="KW-1185">Reference proteome</keyword>
<dbReference type="InterPro" id="IPR051797">
    <property type="entry name" value="TrmB-like"/>
</dbReference>
<evidence type="ECO:0000313" key="4">
    <source>
        <dbReference type="Proteomes" id="UP001499884"/>
    </source>
</evidence>